<reference evidence="2" key="1">
    <citation type="submission" date="2014-09" db="EMBL/GenBank/DDBJ databases">
        <authorList>
            <person name="Magalhaes I.L.F."/>
            <person name="Oliveira U."/>
            <person name="Santos F.R."/>
            <person name="Vidigal T.H.D.A."/>
            <person name="Brescovit A.D."/>
            <person name="Santos A.J."/>
        </authorList>
    </citation>
    <scope>NUCLEOTIDE SEQUENCE</scope>
    <source>
        <tissue evidence="2">Shoot tissue taken approximately 20 cm above the soil surface</tissue>
    </source>
</reference>
<sequence length="28" mass="3407">MEHHRELGERSRRSTARPDSPPLEYRQD</sequence>
<name>A0A0A9AH08_ARUDO</name>
<feature type="compositionally biased region" description="Basic and acidic residues" evidence="1">
    <location>
        <begin position="1"/>
        <end position="12"/>
    </location>
</feature>
<proteinExistence type="predicted"/>
<dbReference type="AlphaFoldDB" id="A0A0A9AH08"/>
<protein>
    <submittedName>
        <fullName evidence="2">Uncharacterized protein</fullName>
    </submittedName>
</protein>
<dbReference type="EMBL" id="GBRH01248782">
    <property type="protein sequence ID" value="JAD49113.1"/>
    <property type="molecule type" value="Transcribed_RNA"/>
</dbReference>
<evidence type="ECO:0000256" key="1">
    <source>
        <dbReference type="SAM" id="MobiDB-lite"/>
    </source>
</evidence>
<feature type="region of interest" description="Disordered" evidence="1">
    <location>
        <begin position="1"/>
        <end position="28"/>
    </location>
</feature>
<evidence type="ECO:0000313" key="2">
    <source>
        <dbReference type="EMBL" id="JAD49113.1"/>
    </source>
</evidence>
<accession>A0A0A9AH08</accession>
<organism evidence="2">
    <name type="scientific">Arundo donax</name>
    <name type="common">Giant reed</name>
    <name type="synonym">Donax arundinaceus</name>
    <dbReference type="NCBI Taxonomy" id="35708"/>
    <lineage>
        <taxon>Eukaryota</taxon>
        <taxon>Viridiplantae</taxon>
        <taxon>Streptophyta</taxon>
        <taxon>Embryophyta</taxon>
        <taxon>Tracheophyta</taxon>
        <taxon>Spermatophyta</taxon>
        <taxon>Magnoliopsida</taxon>
        <taxon>Liliopsida</taxon>
        <taxon>Poales</taxon>
        <taxon>Poaceae</taxon>
        <taxon>PACMAD clade</taxon>
        <taxon>Arundinoideae</taxon>
        <taxon>Arundineae</taxon>
        <taxon>Arundo</taxon>
    </lineage>
</organism>
<reference evidence="2" key="2">
    <citation type="journal article" date="2015" name="Data Brief">
        <title>Shoot transcriptome of the giant reed, Arundo donax.</title>
        <authorList>
            <person name="Barrero R.A."/>
            <person name="Guerrero F.D."/>
            <person name="Moolhuijzen P."/>
            <person name="Goolsby J.A."/>
            <person name="Tidwell J."/>
            <person name="Bellgard S.E."/>
            <person name="Bellgard M.I."/>
        </authorList>
    </citation>
    <scope>NUCLEOTIDE SEQUENCE</scope>
    <source>
        <tissue evidence="2">Shoot tissue taken approximately 20 cm above the soil surface</tissue>
    </source>
</reference>